<reference evidence="2" key="1">
    <citation type="journal article" date="2023" name="Insect Mol. Biol.">
        <title>Genome sequencing provides insights into the evolution of gene families encoding plant cell wall-degrading enzymes in longhorned beetles.</title>
        <authorList>
            <person name="Shin N.R."/>
            <person name="Okamura Y."/>
            <person name="Kirsch R."/>
            <person name="Pauchet Y."/>
        </authorList>
    </citation>
    <scope>NUCLEOTIDE SEQUENCE</scope>
    <source>
        <strain evidence="2">MMC_N1</strain>
    </source>
</reference>
<feature type="transmembrane region" description="Helical" evidence="1">
    <location>
        <begin position="65"/>
        <end position="85"/>
    </location>
</feature>
<dbReference type="EMBL" id="JAPWTJ010000566">
    <property type="protein sequence ID" value="KAJ8977275.1"/>
    <property type="molecule type" value="Genomic_DNA"/>
</dbReference>
<dbReference type="InterPro" id="IPR029383">
    <property type="entry name" value="ARL6IP6"/>
</dbReference>
<dbReference type="PANTHER" id="PTHR28640">
    <property type="entry name" value="ADP-RIBOSYLATION FACTOR-LIKE PROTEIN 6-INTERACTING PROTEIN 6"/>
    <property type="match status" value="1"/>
</dbReference>
<evidence type="ECO:0000256" key="1">
    <source>
        <dbReference type="SAM" id="Phobius"/>
    </source>
</evidence>
<dbReference type="PANTHER" id="PTHR28640:SF1">
    <property type="entry name" value="ADP-RIBOSYLATION FACTOR-LIKE PROTEIN 6-INTERACTING PROTEIN 6"/>
    <property type="match status" value="1"/>
</dbReference>
<gene>
    <name evidence="2" type="ORF">NQ317_006803</name>
</gene>
<name>A0ABQ9JGH3_9CUCU</name>
<dbReference type="Proteomes" id="UP001162164">
    <property type="component" value="Unassembled WGS sequence"/>
</dbReference>
<dbReference type="Pfam" id="PF15062">
    <property type="entry name" value="ARL6IP6"/>
    <property type="match status" value="1"/>
</dbReference>
<keyword evidence="3" id="KW-1185">Reference proteome</keyword>
<sequence length="92" mass="10479">MGELCLSTPGGRTVKYSNIWLPALCGILSSYFTWIMVYLDSNVPGIQPPTPLSPKKYKEQSGHTFHLSYIFAIVVGLFVFFYMYFRGVPVQY</sequence>
<organism evidence="2 3">
    <name type="scientific">Molorchus minor</name>
    <dbReference type="NCBI Taxonomy" id="1323400"/>
    <lineage>
        <taxon>Eukaryota</taxon>
        <taxon>Metazoa</taxon>
        <taxon>Ecdysozoa</taxon>
        <taxon>Arthropoda</taxon>
        <taxon>Hexapoda</taxon>
        <taxon>Insecta</taxon>
        <taxon>Pterygota</taxon>
        <taxon>Neoptera</taxon>
        <taxon>Endopterygota</taxon>
        <taxon>Coleoptera</taxon>
        <taxon>Polyphaga</taxon>
        <taxon>Cucujiformia</taxon>
        <taxon>Chrysomeloidea</taxon>
        <taxon>Cerambycidae</taxon>
        <taxon>Lamiinae</taxon>
        <taxon>Monochamini</taxon>
        <taxon>Molorchus</taxon>
    </lineage>
</organism>
<keyword evidence="1" id="KW-0472">Membrane</keyword>
<proteinExistence type="predicted"/>
<accession>A0ABQ9JGH3</accession>
<evidence type="ECO:0000313" key="3">
    <source>
        <dbReference type="Proteomes" id="UP001162164"/>
    </source>
</evidence>
<keyword evidence="1" id="KW-1133">Transmembrane helix</keyword>
<feature type="transmembrane region" description="Helical" evidence="1">
    <location>
        <begin position="19"/>
        <end position="39"/>
    </location>
</feature>
<protein>
    <submittedName>
        <fullName evidence="2">Uncharacterized protein</fullName>
    </submittedName>
</protein>
<comment type="caution">
    <text evidence="2">The sequence shown here is derived from an EMBL/GenBank/DDBJ whole genome shotgun (WGS) entry which is preliminary data.</text>
</comment>
<keyword evidence="1" id="KW-0812">Transmembrane</keyword>
<evidence type="ECO:0000313" key="2">
    <source>
        <dbReference type="EMBL" id="KAJ8977275.1"/>
    </source>
</evidence>